<comment type="similarity">
    <text evidence="13">Belongs to the MICU1 family. MICU1 subfamily.</text>
</comment>
<evidence type="ECO:0000256" key="10">
    <source>
        <dbReference type="ARBA" id="ARBA00023065"/>
    </source>
</evidence>
<dbReference type="GO" id="GO:1990246">
    <property type="term" value="C:uniplex complex"/>
    <property type="evidence" value="ECO:0007669"/>
    <property type="project" value="TreeGrafter"/>
</dbReference>
<keyword evidence="9" id="KW-0809">Transit peptide</keyword>
<keyword evidence="3" id="KW-0813">Transport</keyword>
<evidence type="ECO:0000256" key="5">
    <source>
        <dbReference type="ARBA" id="ARBA00022723"/>
    </source>
</evidence>
<evidence type="ECO:0000256" key="13">
    <source>
        <dbReference type="ARBA" id="ARBA00038333"/>
    </source>
</evidence>
<keyword evidence="16" id="KW-1185">Reference proteome</keyword>
<dbReference type="SUPFAM" id="SSF47473">
    <property type="entry name" value="EF-hand"/>
    <property type="match status" value="2"/>
</dbReference>
<keyword evidence="7" id="KW-0999">Mitochondrion inner membrane</keyword>
<dbReference type="InterPro" id="IPR039800">
    <property type="entry name" value="MICU1/2/3"/>
</dbReference>
<dbReference type="CDD" id="cd00051">
    <property type="entry name" value="EFh"/>
    <property type="match status" value="1"/>
</dbReference>
<dbReference type="PANTHER" id="PTHR12294">
    <property type="entry name" value="EF HAND DOMAIN FAMILY A1,A2-RELATED"/>
    <property type="match status" value="1"/>
</dbReference>
<protein>
    <recommendedName>
        <fullName evidence="14">EF-hand domain-containing protein</fullName>
    </recommendedName>
</protein>
<evidence type="ECO:0000256" key="1">
    <source>
        <dbReference type="ARBA" id="ARBA00004273"/>
    </source>
</evidence>
<dbReference type="EMBL" id="JALJOR010000008">
    <property type="protein sequence ID" value="KAK9813177.1"/>
    <property type="molecule type" value="Genomic_DNA"/>
</dbReference>
<evidence type="ECO:0000256" key="9">
    <source>
        <dbReference type="ARBA" id="ARBA00022946"/>
    </source>
</evidence>
<evidence type="ECO:0000256" key="8">
    <source>
        <dbReference type="ARBA" id="ARBA00022837"/>
    </source>
</evidence>
<dbReference type="AlphaFoldDB" id="A0AAW1PYN0"/>
<sequence>MSKVHLSKVLWHAILRRNHAVRWLGCRPAASAVLARLPPPCTPSANARPGFHYGLAAAAALLLTGVAADSVQAAEAADPAIPLPQQEHAEWHLLDLNTRRKSFFKYEKRIRDLSPPDKCFEYFSTIRAEDGSRHMAPGDLLCSLVAVYPPEASQVERAGALPGERRSPVFVQDSEFFKLFDMGGDGLIGFHEYLLLITLLSIPEKDAKIAFDMFDADDSGTIDLQEFLQVTEALAHRARRHSLKSGLQPAGGATSGEQHGLIKSFFGADGRGQLDLDHFKTFLAQLHREIVRLEFQHYAFTNKGFITGKDFARSLVANVGLSSIDEYMARAESLEPELAAAKVSLEDFMNFALLRQELHALAVALEFRQNTVGKFDKDDFKRAVRKITGTVIREPVVDIVFHMFDTDHNNDLASAEFIRVMKRREGNAFFHKYGLEEAASAPEGLFACLRACITR</sequence>
<dbReference type="Pfam" id="PF13833">
    <property type="entry name" value="EF-hand_8"/>
    <property type="match status" value="1"/>
</dbReference>
<dbReference type="InterPro" id="IPR011992">
    <property type="entry name" value="EF-hand-dom_pair"/>
</dbReference>
<accession>A0AAW1PYN0</accession>
<evidence type="ECO:0000256" key="2">
    <source>
        <dbReference type="ARBA" id="ARBA00004569"/>
    </source>
</evidence>
<feature type="domain" description="EF-hand" evidence="14">
    <location>
        <begin position="392"/>
        <end position="427"/>
    </location>
</feature>
<dbReference type="PROSITE" id="PS50222">
    <property type="entry name" value="EF_HAND_2"/>
    <property type="match status" value="2"/>
</dbReference>
<keyword evidence="5" id="KW-0479">Metal-binding</keyword>
<dbReference type="Pfam" id="PF13202">
    <property type="entry name" value="EF-hand_5"/>
    <property type="match status" value="1"/>
</dbReference>
<keyword evidence="4" id="KW-0109">Calcium transport</keyword>
<gene>
    <name evidence="15" type="ORF">WJX72_010159</name>
</gene>
<keyword evidence="11" id="KW-0496">Mitochondrion</keyword>
<reference evidence="15 16" key="1">
    <citation type="journal article" date="2024" name="Nat. Commun.">
        <title>Phylogenomics reveals the evolutionary origins of lichenization in chlorophyte algae.</title>
        <authorList>
            <person name="Puginier C."/>
            <person name="Libourel C."/>
            <person name="Otte J."/>
            <person name="Skaloud P."/>
            <person name="Haon M."/>
            <person name="Grisel S."/>
            <person name="Petersen M."/>
            <person name="Berrin J.G."/>
            <person name="Delaux P.M."/>
            <person name="Dal Grande F."/>
            <person name="Keller J."/>
        </authorList>
    </citation>
    <scope>NUCLEOTIDE SEQUENCE [LARGE SCALE GENOMIC DNA]</scope>
    <source>
        <strain evidence="15 16">SAG 2043</strain>
    </source>
</reference>
<dbReference type="PANTHER" id="PTHR12294:SF1">
    <property type="entry name" value="CALCIUM UPTAKE PROTEIN 1, MITOCHONDRIAL"/>
    <property type="match status" value="1"/>
</dbReference>
<dbReference type="Proteomes" id="UP001489004">
    <property type="component" value="Unassembled WGS sequence"/>
</dbReference>
<evidence type="ECO:0000256" key="3">
    <source>
        <dbReference type="ARBA" id="ARBA00022448"/>
    </source>
</evidence>
<organism evidence="15 16">
    <name type="scientific">[Myrmecia] bisecta</name>
    <dbReference type="NCBI Taxonomy" id="41462"/>
    <lineage>
        <taxon>Eukaryota</taxon>
        <taxon>Viridiplantae</taxon>
        <taxon>Chlorophyta</taxon>
        <taxon>core chlorophytes</taxon>
        <taxon>Trebouxiophyceae</taxon>
        <taxon>Trebouxiales</taxon>
        <taxon>Trebouxiaceae</taxon>
        <taxon>Myrmecia</taxon>
    </lineage>
</organism>
<dbReference type="InterPro" id="IPR018247">
    <property type="entry name" value="EF_Hand_1_Ca_BS"/>
</dbReference>
<feature type="domain" description="EF-hand" evidence="14">
    <location>
        <begin position="202"/>
        <end position="237"/>
    </location>
</feature>
<proteinExistence type="inferred from homology"/>
<evidence type="ECO:0000256" key="11">
    <source>
        <dbReference type="ARBA" id="ARBA00023128"/>
    </source>
</evidence>
<dbReference type="Gene3D" id="1.10.238.10">
    <property type="entry name" value="EF-hand"/>
    <property type="match status" value="3"/>
</dbReference>
<dbReference type="GO" id="GO:0051560">
    <property type="term" value="P:mitochondrial calcium ion homeostasis"/>
    <property type="evidence" value="ECO:0007669"/>
    <property type="project" value="TreeGrafter"/>
</dbReference>
<dbReference type="InterPro" id="IPR002048">
    <property type="entry name" value="EF_hand_dom"/>
</dbReference>
<evidence type="ECO:0000313" key="15">
    <source>
        <dbReference type="EMBL" id="KAK9813177.1"/>
    </source>
</evidence>
<comment type="caution">
    <text evidence="15">The sequence shown here is derived from an EMBL/GenBank/DDBJ whole genome shotgun (WGS) entry which is preliminary data.</text>
</comment>
<dbReference type="SMART" id="SM00054">
    <property type="entry name" value="EFh"/>
    <property type="match status" value="3"/>
</dbReference>
<dbReference type="PROSITE" id="PS00018">
    <property type="entry name" value="EF_HAND_1"/>
    <property type="match status" value="2"/>
</dbReference>
<evidence type="ECO:0000313" key="16">
    <source>
        <dbReference type="Proteomes" id="UP001489004"/>
    </source>
</evidence>
<evidence type="ECO:0000256" key="7">
    <source>
        <dbReference type="ARBA" id="ARBA00022792"/>
    </source>
</evidence>
<evidence type="ECO:0000256" key="6">
    <source>
        <dbReference type="ARBA" id="ARBA00022737"/>
    </source>
</evidence>
<keyword evidence="10" id="KW-0406">Ion transport</keyword>
<evidence type="ECO:0000259" key="14">
    <source>
        <dbReference type="PROSITE" id="PS50222"/>
    </source>
</evidence>
<keyword evidence="6" id="KW-0677">Repeat</keyword>
<evidence type="ECO:0000256" key="4">
    <source>
        <dbReference type="ARBA" id="ARBA00022568"/>
    </source>
</evidence>
<name>A0AAW1PYN0_9CHLO</name>
<dbReference type="GO" id="GO:0036444">
    <property type="term" value="P:calcium import into the mitochondrion"/>
    <property type="evidence" value="ECO:0007669"/>
    <property type="project" value="TreeGrafter"/>
</dbReference>
<evidence type="ECO:0000256" key="12">
    <source>
        <dbReference type="ARBA" id="ARBA00023136"/>
    </source>
</evidence>
<keyword evidence="12" id="KW-0472">Membrane</keyword>
<dbReference type="GO" id="GO:0005758">
    <property type="term" value="C:mitochondrial intermembrane space"/>
    <property type="evidence" value="ECO:0007669"/>
    <property type="project" value="UniProtKB-SubCell"/>
</dbReference>
<keyword evidence="8" id="KW-0106">Calcium</keyword>
<comment type="subcellular location">
    <subcellularLocation>
        <location evidence="1">Mitochondrion inner membrane</location>
    </subcellularLocation>
    <subcellularLocation>
        <location evidence="2">Mitochondrion intermembrane space</location>
    </subcellularLocation>
</comment>
<dbReference type="GO" id="GO:0005509">
    <property type="term" value="F:calcium ion binding"/>
    <property type="evidence" value="ECO:0007669"/>
    <property type="project" value="InterPro"/>
</dbReference>